<dbReference type="Proteomes" id="UP001152888">
    <property type="component" value="Unassembled WGS sequence"/>
</dbReference>
<dbReference type="EMBL" id="CAKOFQ010006710">
    <property type="protein sequence ID" value="CAH1963746.1"/>
    <property type="molecule type" value="Genomic_DNA"/>
</dbReference>
<protein>
    <submittedName>
        <fullName evidence="1">Uncharacterized protein</fullName>
    </submittedName>
</protein>
<evidence type="ECO:0000313" key="1">
    <source>
        <dbReference type="EMBL" id="CAH1963746.1"/>
    </source>
</evidence>
<organism evidence="1 2">
    <name type="scientific">Acanthoscelides obtectus</name>
    <name type="common">Bean weevil</name>
    <name type="synonym">Bruchus obtectus</name>
    <dbReference type="NCBI Taxonomy" id="200917"/>
    <lineage>
        <taxon>Eukaryota</taxon>
        <taxon>Metazoa</taxon>
        <taxon>Ecdysozoa</taxon>
        <taxon>Arthropoda</taxon>
        <taxon>Hexapoda</taxon>
        <taxon>Insecta</taxon>
        <taxon>Pterygota</taxon>
        <taxon>Neoptera</taxon>
        <taxon>Endopterygota</taxon>
        <taxon>Coleoptera</taxon>
        <taxon>Polyphaga</taxon>
        <taxon>Cucujiformia</taxon>
        <taxon>Chrysomeloidea</taxon>
        <taxon>Chrysomelidae</taxon>
        <taxon>Bruchinae</taxon>
        <taxon>Bruchini</taxon>
        <taxon>Acanthoscelides</taxon>
    </lineage>
</organism>
<sequence>MGSLWIFFKTIRKMTQEEKRKGNAIRIGNKKLTINGEEWKWNGSKDKLEKVGEKN</sequence>
<evidence type="ECO:0000313" key="2">
    <source>
        <dbReference type="Proteomes" id="UP001152888"/>
    </source>
</evidence>
<keyword evidence="2" id="KW-1185">Reference proteome</keyword>
<name>A0A9P0JYY7_ACAOB</name>
<dbReference type="OrthoDB" id="7933576at2759"/>
<gene>
    <name evidence="1" type="ORF">ACAOBT_LOCUS5377</name>
</gene>
<proteinExistence type="predicted"/>
<comment type="caution">
    <text evidence="1">The sequence shown here is derived from an EMBL/GenBank/DDBJ whole genome shotgun (WGS) entry which is preliminary data.</text>
</comment>
<dbReference type="AlphaFoldDB" id="A0A9P0JYY7"/>
<reference evidence="1" key="1">
    <citation type="submission" date="2022-03" db="EMBL/GenBank/DDBJ databases">
        <authorList>
            <person name="Sayadi A."/>
        </authorList>
    </citation>
    <scope>NUCLEOTIDE SEQUENCE</scope>
</reference>
<accession>A0A9P0JYY7</accession>